<dbReference type="EMBL" id="JAHWGI010000295">
    <property type="protein sequence ID" value="KAK3912604.1"/>
    <property type="molecule type" value="Genomic_DNA"/>
</dbReference>
<reference evidence="8" key="2">
    <citation type="journal article" date="2023" name="BMC Genomics">
        <title>Pest status, molecular evolution, and epigenetic factors derived from the genome assembly of Frankliniella fusca, a thysanopteran phytovirus vector.</title>
        <authorList>
            <person name="Catto M.A."/>
            <person name="Labadie P.E."/>
            <person name="Jacobson A.L."/>
            <person name="Kennedy G.G."/>
            <person name="Srinivasan R."/>
            <person name="Hunt B.G."/>
        </authorList>
    </citation>
    <scope>NUCLEOTIDE SEQUENCE</scope>
    <source>
        <strain evidence="8">PL_HMW_Pooled</strain>
    </source>
</reference>
<protein>
    <submittedName>
        <fullName evidence="8">Chaperone protein HtpG</fullName>
    </submittedName>
</protein>
<feature type="region of interest" description="Disordered" evidence="6">
    <location>
        <begin position="285"/>
        <end position="316"/>
    </location>
</feature>
<reference evidence="8" key="1">
    <citation type="submission" date="2021-07" db="EMBL/GenBank/DDBJ databases">
        <authorList>
            <person name="Catto M.A."/>
            <person name="Jacobson A."/>
            <person name="Kennedy G."/>
            <person name="Labadie P."/>
            <person name="Hunt B.G."/>
            <person name="Srinivasan R."/>
        </authorList>
    </citation>
    <scope>NUCLEOTIDE SEQUENCE</scope>
    <source>
        <strain evidence="8">PL_HMW_Pooled</strain>
        <tissue evidence="8">Head</tissue>
    </source>
</reference>
<comment type="caution">
    <text evidence="8">The sequence shown here is derived from an EMBL/GenBank/DDBJ whole genome shotgun (WGS) entry which is preliminary data.</text>
</comment>
<dbReference type="AlphaFoldDB" id="A0AAE1LBE9"/>
<evidence type="ECO:0000256" key="6">
    <source>
        <dbReference type="SAM" id="MobiDB-lite"/>
    </source>
</evidence>
<dbReference type="PANTHER" id="PTHR31872">
    <property type="entry name" value="TRANSMEMBRANE PROTEIN 179"/>
    <property type="match status" value="1"/>
</dbReference>
<evidence type="ECO:0000256" key="4">
    <source>
        <dbReference type="ARBA" id="ARBA00023136"/>
    </source>
</evidence>
<keyword evidence="2 7" id="KW-0812">Transmembrane</keyword>
<organism evidence="8 9">
    <name type="scientific">Frankliniella fusca</name>
    <dbReference type="NCBI Taxonomy" id="407009"/>
    <lineage>
        <taxon>Eukaryota</taxon>
        <taxon>Metazoa</taxon>
        <taxon>Ecdysozoa</taxon>
        <taxon>Arthropoda</taxon>
        <taxon>Hexapoda</taxon>
        <taxon>Insecta</taxon>
        <taxon>Pterygota</taxon>
        <taxon>Neoptera</taxon>
        <taxon>Paraneoptera</taxon>
        <taxon>Thysanoptera</taxon>
        <taxon>Terebrantia</taxon>
        <taxon>Thripoidea</taxon>
        <taxon>Thripidae</taxon>
        <taxon>Frankliniella</taxon>
    </lineage>
</organism>
<name>A0AAE1LBE9_9NEOP</name>
<dbReference type="InterPro" id="IPR029673">
    <property type="entry name" value="TMEM179"/>
</dbReference>
<proteinExistence type="inferred from homology"/>
<evidence type="ECO:0000256" key="7">
    <source>
        <dbReference type="SAM" id="Phobius"/>
    </source>
</evidence>
<evidence type="ECO:0000256" key="3">
    <source>
        <dbReference type="ARBA" id="ARBA00022989"/>
    </source>
</evidence>
<evidence type="ECO:0000256" key="1">
    <source>
        <dbReference type="ARBA" id="ARBA00004141"/>
    </source>
</evidence>
<dbReference type="InterPro" id="IPR059010">
    <property type="entry name" value="TMEM179-179B"/>
</dbReference>
<feature type="transmembrane region" description="Helical" evidence="7">
    <location>
        <begin position="107"/>
        <end position="127"/>
    </location>
</feature>
<evidence type="ECO:0000256" key="5">
    <source>
        <dbReference type="ARBA" id="ARBA00093776"/>
    </source>
</evidence>
<comment type="subcellular location">
    <subcellularLocation>
        <location evidence="1">Membrane</location>
        <topology evidence="1">Multi-pass membrane protein</topology>
    </subcellularLocation>
</comment>
<evidence type="ECO:0000256" key="2">
    <source>
        <dbReference type="ARBA" id="ARBA00022692"/>
    </source>
</evidence>
<feature type="transmembrane region" description="Helical" evidence="7">
    <location>
        <begin position="148"/>
        <end position="169"/>
    </location>
</feature>
<keyword evidence="4 7" id="KW-0472">Membrane</keyword>
<evidence type="ECO:0000313" key="9">
    <source>
        <dbReference type="Proteomes" id="UP001219518"/>
    </source>
</evidence>
<gene>
    <name evidence="8" type="ORF">KUF71_022192</name>
</gene>
<keyword evidence="3 7" id="KW-1133">Transmembrane helix</keyword>
<accession>A0AAE1LBE9</accession>
<dbReference type="Proteomes" id="UP001219518">
    <property type="component" value="Unassembled WGS sequence"/>
</dbReference>
<dbReference type="PANTHER" id="PTHR31872:SF4">
    <property type="entry name" value="TRANSMEMBRANE PROTEIN 179"/>
    <property type="match status" value="1"/>
</dbReference>
<keyword evidence="9" id="KW-1185">Reference proteome</keyword>
<evidence type="ECO:0000313" key="8">
    <source>
        <dbReference type="EMBL" id="KAK3912604.1"/>
    </source>
</evidence>
<feature type="transmembrane region" description="Helical" evidence="7">
    <location>
        <begin position="44"/>
        <end position="67"/>
    </location>
</feature>
<comment type="similarity">
    <text evidence="5">Belongs to the TMEM179 family.</text>
</comment>
<dbReference type="Pfam" id="PF26158">
    <property type="entry name" value="Claudin_TMEM179-179B"/>
    <property type="match status" value="1"/>
</dbReference>
<sequence>MLRRAASNDFVLSDLLKISVSTKMEGPLVDRSFRLVENQNISRSWLYTQTFFYMCAALAGFACAFSLRTFRNVFSDSCLINIEFSVPKTKSVQAVYGPSTRCDYCEFVPVVASIAALVLAMFFIMGGRGGKGSPGFLPSPWRIVIPALIFNLIALGFVISATTILHNGLQKFCDQLLGRQLEMSGTGVNGTTTDIDVNPQHGFRTLTGCRVDLNQTFPADQHSPLHAITPANYALLEISQVASWCNVISWMMCASITLLRFLCLADFRLVRFDFHLVAPELDVEKPDSSSTMRTAHGESTEYFPTSDGAEVINSKE</sequence>